<evidence type="ECO:0000256" key="2">
    <source>
        <dbReference type="ARBA" id="ARBA00022473"/>
    </source>
</evidence>
<keyword evidence="2 5" id="KW-0217">Developmental protein</keyword>
<reference evidence="6" key="1">
    <citation type="submission" date="2020-06" db="EMBL/GenBank/DDBJ databases">
        <authorList>
            <person name="Li T."/>
            <person name="Hu X."/>
            <person name="Zhang T."/>
            <person name="Song X."/>
            <person name="Zhang H."/>
            <person name="Dai N."/>
            <person name="Sheng W."/>
            <person name="Hou X."/>
            <person name="Wei L."/>
        </authorList>
    </citation>
    <scope>NUCLEOTIDE SEQUENCE</scope>
    <source>
        <strain evidence="6">KEN8</strain>
        <tissue evidence="6">Leaf</tissue>
    </source>
</reference>
<reference evidence="6" key="2">
    <citation type="journal article" date="2024" name="Plant">
        <title>Genomic evolution and insights into agronomic trait innovations of Sesamum species.</title>
        <authorList>
            <person name="Miao H."/>
            <person name="Wang L."/>
            <person name="Qu L."/>
            <person name="Liu H."/>
            <person name="Sun Y."/>
            <person name="Le M."/>
            <person name="Wang Q."/>
            <person name="Wei S."/>
            <person name="Zheng Y."/>
            <person name="Lin W."/>
            <person name="Duan Y."/>
            <person name="Cao H."/>
            <person name="Xiong S."/>
            <person name="Wang X."/>
            <person name="Wei L."/>
            <person name="Li C."/>
            <person name="Ma Q."/>
            <person name="Ju M."/>
            <person name="Zhao R."/>
            <person name="Li G."/>
            <person name="Mu C."/>
            <person name="Tian Q."/>
            <person name="Mei H."/>
            <person name="Zhang T."/>
            <person name="Gao T."/>
            <person name="Zhang H."/>
        </authorList>
    </citation>
    <scope>NUCLEOTIDE SEQUENCE</scope>
    <source>
        <strain evidence="6">KEN8</strain>
    </source>
</reference>
<comment type="similarity">
    <text evidence="1 5">Belongs to the Frigida family.</text>
</comment>
<dbReference type="GO" id="GO:0009908">
    <property type="term" value="P:flower development"/>
    <property type="evidence" value="ECO:0007669"/>
    <property type="project" value="UniProtKB-KW"/>
</dbReference>
<organism evidence="6">
    <name type="scientific">Sesamum calycinum</name>
    <dbReference type="NCBI Taxonomy" id="2727403"/>
    <lineage>
        <taxon>Eukaryota</taxon>
        <taxon>Viridiplantae</taxon>
        <taxon>Streptophyta</taxon>
        <taxon>Embryophyta</taxon>
        <taxon>Tracheophyta</taxon>
        <taxon>Spermatophyta</taxon>
        <taxon>Magnoliopsida</taxon>
        <taxon>eudicotyledons</taxon>
        <taxon>Gunneridae</taxon>
        <taxon>Pentapetalae</taxon>
        <taxon>asterids</taxon>
        <taxon>lamiids</taxon>
        <taxon>Lamiales</taxon>
        <taxon>Pedaliaceae</taxon>
        <taxon>Sesamum</taxon>
    </lineage>
</organism>
<dbReference type="PANTHER" id="PTHR31791">
    <property type="entry name" value="FRIGIDA-LIKE PROTEIN 3-RELATED"/>
    <property type="match status" value="1"/>
</dbReference>
<evidence type="ECO:0000313" key="6">
    <source>
        <dbReference type="EMBL" id="KAL0383624.1"/>
    </source>
</evidence>
<evidence type="ECO:0000256" key="4">
    <source>
        <dbReference type="ARBA" id="ARBA00023089"/>
    </source>
</evidence>
<comment type="caution">
    <text evidence="6">The sequence shown here is derived from an EMBL/GenBank/DDBJ whole genome shotgun (WGS) entry which is preliminary data.</text>
</comment>
<dbReference type="GO" id="GO:0030154">
    <property type="term" value="P:cell differentiation"/>
    <property type="evidence" value="ECO:0007669"/>
    <property type="project" value="UniProtKB-KW"/>
</dbReference>
<dbReference type="EMBL" id="JACGWM010000003">
    <property type="protein sequence ID" value="KAL0383624.1"/>
    <property type="molecule type" value="Genomic_DNA"/>
</dbReference>
<sequence length="139" mass="15930">MGDEIFKFFTYHPIQQKLVLDAMVGFYPPHLRKGDTEFNVRKTCIILLEQLIKMSPNIQPYVTEKAFELASAWKLKMRPSAQNPLEVLGFLHLLAAYNLVSHFDKDEVISFLVMVAQHSQTSELRRILGFPEGTTGSLF</sequence>
<accession>A0AAW2RTZ1</accession>
<gene>
    <name evidence="6" type="ORF">Scaly_0649700</name>
</gene>
<evidence type="ECO:0000256" key="3">
    <source>
        <dbReference type="ARBA" id="ARBA00022782"/>
    </source>
</evidence>
<keyword evidence="4 5" id="KW-0287">Flowering</keyword>
<dbReference type="InterPro" id="IPR012474">
    <property type="entry name" value="Frigida"/>
</dbReference>
<dbReference type="PANTHER" id="PTHR31791:SF47">
    <property type="entry name" value="INACTIVE FRIGIDA-LIKE PROTEIN 2"/>
    <property type="match status" value="1"/>
</dbReference>
<name>A0AAW2RTZ1_9LAMI</name>
<evidence type="ECO:0000256" key="1">
    <source>
        <dbReference type="ARBA" id="ARBA00008956"/>
    </source>
</evidence>
<keyword evidence="3 5" id="KW-0221">Differentiation</keyword>
<evidence type="ECO:0000256" key="5">
    <source>
        <dbReference type="RuleBase" id="RU364012"/>
    </source>
</evidence>
<dbReference type="AlphaFoldDB" id="A0AAW2RTZ1"/>
<dbReference type="Pfam" id="PF07899">
    <property type="entry name" value="Frigida"/>
    <property type="match status" value="1"/>
</dbReference>
<protein>
    <recommendedName>
        <fullName evidence="5">FRIGIDA-like protein</fullName>
    </recommendedName>
</protein>
<proteinExistence type="inferred from homology"/>